<dbReference type="AlphaFoldDB" id="A0A4R6EL10"/>
<dbReference type="SUPFAM" id="SSF49354">
    <property type="entry name" value="PapD-like"/>
    <property type="match status" value="1"/>
</dbReference>
<reference evidence="10 11" key="1">
    <citation type="submission" date="2019-03" db="EMBL/GenBank/DDBJ databases">
        <title>Genomic analyses of the natural microbiome of Caenorhabditis elegans.</title>
        <authorList>
            <person name="Samuel B."/>
        </authorList>
    </citation>
    <scope>NUCLEOTIDE SEQUENCE [LARGE SCALE GENOMIC DNA]</scope>
    <source>
        <strain evidence="10 11">BIGb0156</strain>
    </source>
</reference>
<evidence type="ECO:0000256" key="1">
    <source>
        <dbReference type="ARBA" id="ARBA00004418"/>
    </source>
</evidence>
<dbReference type="InterPro" id="IPR036316">
    <property type="entry name" value="Pili_assmbl_chap_C_dom_sf"/>
</dbReference>
<feature type="domain" description="Pili assembly chaperone C-terminal" evidence="9">
    <location>
        <begin position="163"/>
        <end position="217"/>
    </location>
</feature>
<keyword evidence="5" id="KW-0143">Chaperone</keyword>
<dbReference type="InterPro" id="IPR013783">
    <property type="entry name" value="Ig-like_fold"/>
</dbReference>
<organism evidence="10 11">
    <name type="scientific">Scandinavium goeteborgense</name>
    <dbReference type="NCBI Taxonomy" id="1851514"/>
    <lineage>
        <taxon>Bacteria</taxon>
        <taxon>Pseudomonadati</taxon>
        <taxon>Pseudomonadota</taxon>
        <taxon>Gammaproteobacteria</taxon>
        <taxon>Enterobacterales</taxon>
        <taxon>Enterobacteriaceae</taxon>
        <taxon>Scandinavium</taxon>
    </lineage>
</organism>
<dbReference type="InterPro" id="IPR050643">
    <property type="entry name" value="Periplasmic_pilus_chap"/>
</dbReference>
<evidence type="ECO:0000256" key="5">
    <source>
        <dbReference type="ARBA" id="ARBA00023186"/>
    </source>
</evidence>
<accession>A0A4R6EL10</accession>
<dbReference type="NCBIfam" id="NF011823">
    <property type="entry name" value="PRK15295.1"/>
    <property type="match status" value="1"/>
</dbReference>
<gene>
    <name evidence="10" type="ORF">EC847_104124</name>
</gene>
<dbReference type="SUPFAM" id="SSF49584">
    <property type="entry name" value="Periplasmic chaperone C-domain"/>
    <property type="match status" value="1"/>
</dbReference>
<dbReference type="Proteomes" id="UP000295530">
    <property type="component" value="Unassembled WGS sequence"/>
</dbReference>
<feature type="signal peptide" evidence="7">
    <location>
        <begin position="1"/>
        <end position="21"/>
    </location>
</feature>
<comment type="caution">
    <text evidence="10">The sequence shown here is derived from an EMBL/GenBank/DDBJ whole genome shotgun (WGS) entry which is preliminary data.</text>
</comment>
<dbReference type="InterPro" id="IPR016147">
    <property type="entry name" value="Pili_assmbl_chaperone_N"/>
</dbReference>
<comment type="subcellular location">
    <subcellularLocation>
        <location evidence="1">Periplasm</location>
    </subcellularLocation>
</comment>
<dbReference type="PANTHER" id="PTHR30251">
    <property type="entry name" value="PILUS ASSEMBLY CHAPERONE"/>
    <property type="match status" value="1"/>
</dbReference>
<evidence type="ECO:0000259" key="8">
    <source>
        <dbReference type="Pfam" id="PF00345"/>
    </source>
</evidence>
<dbReference type="InterPro" id="IPR008962">
    <property type="entry name" value="PapD-like_sf"/>
</dbReference>
<dbReference type="Pfam" id="PF00345">
    <property type="entry name" value="PapD_N"/>
    <property type="match status" value="1"/>
</dbReference>
<evidence type="ECO:0000256" key="6">
    <source>
        <dbReference type="ARBA" id="ARBA00023319"/>
    </source>
</evidence>
<feature type="chain" id="PRO_5020868698" evidence="7">
    <location>
        <begin position="22"/>
        <end position="227"/>
    </location>
</feature>
<dbReference type="PANTHER" id="PTHR30251:SF9">
    <property type="entry name" value="CHAPERONE PROTEIN CAF1M"/>
    <property type="match status" value="1"/>
</dbReference>
<dbReference type="PRINTS" id="PR00969">
    <property type="entry name" value="CHAPERONPILI"/>
</dbReference>
<sequence length="227" mass="24844">MKPIAALLLCATSAMSFHAAASIVVGGTRVVFDGTHQAASISVENSDKVTNLVQTWVSQADNGSLKKESMIITPPLFRLEAGKKASIRIVRSGLPVQEDRESMLWLNVKGIPASEDVANKNTMQIAINSKIKLIYRPAAMKGKRPENSVNKLLWKSTGNSLQVNNPTPFYMNFSSIDVNNKHLNAQYFVAPFSELSISEGKLAPHGKITWSIINDYGVKGQDHVTTY</sequence>
<protein>
    <submittedName>
        <fullName evidence="10">P pilus assembly chaperone PapD</fullName>
    </submittedName>
</protein>
<name>A0A4R6EL10_SCAGO</name>
<dbReference type="GO" id="GO:0030288">
    <property type="term" value="C:outer membrane-bounded periplasmic space"/>
    <property type="evidence" value="ECO:0007669"/>
    <property type="project" value="InterPro"/>
</dbReference>
<evidence type="ECO:0000256" key="2">
    <source>
        <dbReference type="ARBA" id="ARBA00007399"/>
    </source>
</evidence>
<evidence type="ECO:0000259" key="9">
    <source>
        <dbReference type="Pfam" id="PF02753"/>
    </source>
</evidence>
<comment type="similarity">
    <text evidence="2">Belongs to the periplasmic pilus chaperone family.</text>
</comment>
<dbReference type="EMBL" id="SNVX01000004">
    <property type="protein sequence ID" value="TDN59520.1"/>
    <property type="molecule type" value="Genomic_DNA"/>
</dbReference>
<dbReference type="RefSeq" id="WP_133460951.1">
    <property type="nucleotide sequence ID" value="NZ_SNVX01000004.1"/>
</dbReference>
<keyword evidence="4" id="KW-0574">Periplasm</keyword>
<evidence type="ECO:0000256" key="3">
    <source>
        <dbReference type="ARBA" id="ARBA00022729"/>
    </source>
</evidence>
<evidence type="ECO:0000313" key="11">
    <source>
        <dbReference type="Proteomes" id="UP000295530"/>
    </source>
</evidence>
<dbReference type="InterPro" id="IPR016148">
    <property type="entry name" value="Pili_assmbl_chaperone_C"/>
</dbReference>
<keyword evidence="3 7" id="KW-0732">Signal</keyword>
<feature type="domain" description="Pili assembly chaperone N-terminal" evidence="8">
    <location>
        <begin position="22"/>
        <end position="140"/>
    </location>
</feature>
<dbReference type="OrthoDB" id="9131059at2"/>
<dbReference type="Pfam" id="PF02753">
    <property type="entry name" value="PapD_C"/>
    <property type="match status" value="1"/>
</dbReference>
<keyword evidence="11" id="KW-1185">Reference proteome</keyword>
<keyword evidence="6" id="KW-0393">Immunoglobulin domain</keyword>
<evidence type="ECO:0000313" key="10">
    <source>
        <dbReference type="EMBL" id="TDN59520.1"/>
    </source>
</evidence>
<dbReference type="GO" id="GO:0071555">
    <property type="term" value="P:cell wall organization"/>
    <property type="evidence" value="ECO:0007669"/>
    <property type="project" value="InterPro"/>
</dbReference>
<evidence type="ECO:0000256" key="4">
    <source>
        <dbReference type="ARBA" id="ARBA00022764"/>
    </source>
</evidence>
<proteinExistence type="inferred from homology"/>
<dbReference type="InterPro" id="IPR001829">
    <property type="entry name" value="Pili_assmbl_chaperone_bac"/>
</dbReference>
<dbReference type="Gene3D" id="2.60.40.10">
    <property type="entry name" value="Immunoglobulins"/>
    <property type="match status" value="2"/>
</dbReference>
<evidence type="ECO:0000256" key="7">
    <source>
        <dbReference type="SAM" id="SignalP"/>
    </source>
</evidence>